<evidence type="ECO:0000313" key="3">
    <source>
        <dbReference type="Proteomes" id="UP000001357"/>
    </source>
</evidence>
<evidence type="ECO:0000313" key="2">
    <source>
        <dbReference type="EMBL" id="EDQ87162.1"/>
    </source>
</evidence>
<dbReference type="KEGG" id="mbr:MONBRDRAFT_10275"/>
<evidence type="ECO:0000256" key="1">
    <source>
        <dbReference type="SAM" id="MobiDB-lite"/>
    </source>
</evidence>
<name>A9V5R1_MONBE</name>
<feature type="region of interest" description="Disordered" evidence="1">
    <location>
        <begin position="215"/>
        <end position="279"/>
    </location>
</feature>
<keyword evidence="3" id="KW-1185">Reference proteome</keyword>
<dbReference type="Proteomes" id="UP000001357">
    <property type="component" value="Unassembled WGS sequence"/>
</dbReference>
<dbReference type="AlphaFoldDB" id="A9V5R1"/>
<sequence>METASLHDVSTQEQNALLTLALISIGYNPGTGAPRRLKLRTGPARSFIETIPSPSYSLFPTTFDAPRPASSTIYLKASNIEGRHDGRERVSRNLRREWRDFLTCLGRLASGAQPCPCQSAASNECECNTVALCQHLRSMFLSLPEWRTIAAYDNAKDIKLHLRGMLDISDRFTADPNDHTFDATLEVVSCQLNKHGLRLIRSGLRFTVERLDQGTGEWAPVPNPPRSEGVPNLPRSGGVSNPPRSEGVPHPPRSEGVPNLPRSEGVSNPPRSEGVPQPKRMKILAHVDQTGEQRAEASDQPVEFCAASPQEQEWADEELGVMFPPKSDDTIAYETMHLLDQSRGRRA</sequence>
<protein>
    <submittedName>
        <fullName evidence="2">Uncharacterized protein</fullName>
    </submittedName>
</protein>
<accession>A9V5R1</accession>
<gene>
    <name evidence="2" type="ORF">MONBRDRAFT_10275</name>
</gene>
<dbReference type="RefSeq" id="XP_001748105.1">
    <property type="nucleotide sequence ID" value="XM_001748053.1"/>
</dbReference>
<dbReference type="InParanoid" id="A9V5R1"/>
<proteinExistence type="predicted"/>
<organism evidence="2 3">
    <name type="scientific">Monosiga brevicollis</name>
    <name type="common">Choanoflagellate</name>
    <dbReference type="NCBI Taxonomy" id="81824"/>
    <lineage>
        <taxon>Eukaryota</taxon>
        <taxon>Choanoflagellata</taxon>
        <taxon>Craspedida</taxon>
        <taxon>Salpingoecidae</taxon>
        <taxon>Monosiga</taxon>
    </lineage>
</organism>
<reference evidence="2 3" key="1">
    <citation type="journal article" date="2008" name="Nature">
        <title>The genome of the choanoflagellate Monosiga brevicollis and the origin of metazoans.</title>
        <authorList>
            <consortium name="JGI Sequencing"/>
            <person name="King N."/>
            <person name="Westbrook M.J."/>
            <person name="Young S.L."/>
            <person name="Kuo A."/>
            <person name="Abedin M."/>
            <person name="Chapman J."/>
            <person name="Fairclough S."/>
            <person name="Hellsten U."/>
            <person name="Isogai Y."/>
            <person name="Letunic I."/>
            <person name="Marr M."/>
            <person name="Pincus D."/>
            <person name="Putnam N."/>
            <person name="Rokas A."/>
            <person name="Wright K.J."/>
            <person name="Zuzow R."/>
            <person name="Dirks W."/>
            <person name="Good M."/>
            <person name="Goodstein D."/>
            <person name="Lemons D."/>
            <person name="Li W."/>
            <person name="Lyons J.B."/>
            <person name="Morris A."/>
            <person name="Nichols S."/>
            <person name="Richter D.J."/>
            <person name="Salamov A."/>
            <person name="Bork P."/>
            <person name="Lim W.A."/>
            <person name="Manning G."/>
            <person name="Miller W.T."/>
            <person name="McGinnis W."/>
            <person name="Shapiro H."/>
            <person name="Tjian R."/>
            <person name="Grigoriev I.V."/>
            <person name="Rokhsar D."/>
        </authorList>
    </citation>
    <scope>NUCLEOTIDE SEQUENCE [LARGE SCALE GENOMIC DNA]</scope>
    <source>
        <strain evidence="3">MX1 / ATCC 50154</strain>
    </source>
</reference>
<dbReference type="EMBL" id="CH991561">
    <property type="protein sequence ID" value="EDQ87162.1"/>
    <property type="molecule type" value="Genomic_DNA"/>
</dbReference>
<dbReference type="GeneID" id="5893286"/>